<evidence type="ECO:0000256" key="1">
    <source>
        <dbReference type="ARBA" id="ARBA00023125"/>
    </source>
</evidence>
<dbReference type="CDD" id="cd00338">
    <property type="entry name" value="Ser_Recombinase"/>
    <property type="match status" value="1"/>
</dbReference>
<keyword evidence="1" id="KW-0238">DNA-binding</keyword>
<feature type="domain" description="Resolvase/invertase-type recombinase catalytic" evidence="3">
    <location>
        <begin position="1"/>
        <end position="107"/>
    </location>
</feature>
<dbReference type="PANTHER" id="PTHR30461">
    <property type="entry name" value="DNA-INVERTASE FROM LAMBDOID PROPHAGE"/>
    <property type="match status" value="1"/>
</dbReference>
<dbReference type="PROSITE" id="PS51736">
    <property type="entry name" value="RECOMBINASES_3"/>
    <property type="match status" value="1"/>
</dbReference>
<dbReference type="GO" id="GO:0000150">
    <property type="term" value="F:DNA strand exchange activity"/>
    <property type="evidence" value="ECO:0007669"/>
    <property type="project" value="InterPro"/>
</dbReference>
<sequence>MSLEAQKVHYETYIKANSSWEFVGVYFDEGITGTKKEKRSGLMELIADCENKKVDFIVTKSISRFARNTMDCLELVRKLTDLGVYIYFENIRTDTPQTPTVSHFQGL</sequence>
<dbReference type="PANTHER" id="PTHR30461:SF2">
    <property type="entry name" value="SERINE RECOMBINASE PINE-RELATED"/>
    <property type="match status" value="1"/>
</dbReference>
<dbReference type="InterPro" id="IPR036162">
    <property type="entry name" value="Resolvase-like_N_sf"/>
</dbReference>
<dbReference type="Gene3D" id="3.40.50.1390">
    <property type="entry name" value="Resolvase, N-terminal catalytic domain"/>
    <property type="match status" value="1"/>
</dbReference>
<dbReference type="Pfam" id="PF00239">
    <property type="entry name" value="Resolvase"/>
    <property type="match status" value="1"/>
</dbReference>
<dbReference type="SMART" id="SM00857">
    <property type="entry name" value="Resolvase"/>
    <property type="match status" value="1"/>
</dbReference>
<organism evidence="4">
    <name type="scientific">uncultured firmicutes bacterium contig_61</name>
    <dbReference type="NCBI Taxonomy" id="1643555"/>
    <lineage>
        <taxon>Bacteria</taxon>
        <taxon>Bacillati</taxon>
        <taxon>Bacillota</taxon>
        <taxon>environmental samples</taxon>
    </lineage>
</organism>
<dbReference type="InterPro" id="IPR006119">
    <property type="entry name" value="Resolv_N"/>
</dbReference>
<dbReference type="EMBL" id="KP867045">
    <property type="protein sequence ID" value="ALL53589.1"/>
    <property type="molecule type" value="Genomic_DNA"/>
</dbReference>
<reference evidence="4" key="1">
    <citation type="submission" date="2015-02" db="EMBL/GenBank/DDBJ databases">
        <authorList>
            <person name="Chooi Y.-H."/>
        </authorList>
    </citation>
    <scope>NUCLEOTIDE SEQUENCE</scope>
</reference>
<evidence type="ECO:0000256" key="2">
    <source>
        <dbReference type="ARBA" id="ARBA00023172"/>
    </source>
</evidence>
<dbReference type="AlphaFoldDB" id="A0A141GNG1"/>
<proteinExistence type="predicted"/>
<protein>
    <recommendedName>
        <fullName evidence="3">Resolvase/invertase-type recombinase catalytic domain-containing protein</fullName>
    </recommendedName>
</protein>
<accession>A0A141GNG1</accession>
<keyword evidence="2" id="KW-0233">DNA recombination</keyword>
<dbReference type="SUPFAM" id="SSF53041">
    <property type="entry name" value="Resolvase-like"/>
    <property type="match status" value="1"/>
</dbReference>
<evidence type="ECO:0000313" key="4">
    <source>
        <dbReference type="EMBL" id="ALL53589.1"/>
    </source>
</evidence>
<name>A0A141GNG1_9FIRM</name>
<dbReference type="GO" id="GO:0003677">
    <property type="term" value="F:DNA binding"/>
    <property type="evidence" value="ECO:0007669"/>
    <property type="project" value="UniProtKB-KW"/>
</dbReference>
<dbReference type="InterPro" id="IPR050639">
    <property type="entry name" value="SSR_resolvase"/>
</dbReference>
<evidence type="ECO:0000259" key="3">
    <source>
        <dbReference type="PROSITE" id="PS51736"/>
    </source>
</evidence>